<evidence type="ECO:0000256" key="12">
    <source>
        <dbReference type="ARBA" id="ARBA00048483"/>
    </source>
</evidence>
<evidence type="ECO:0000256" key="4">
    <source>
        <dbReference type="ARBA" id="ARBA00022448"/>
    </source>
</evidence>
<evidence type="ECO:0000259" key="14">
    <source>
        <dbReference type="PROSITE" id="PS51384"/>
    </source>
</evidence>
<dbReference type="SFLD" id="SFLDG01168">
    <property type="entry name" value="Ferric_reductase_subgroup_(FRE"/>
    <property type="match status" value="1"/>
</dbReference>
<dbReference type="Pfam" id="PF08030">
    <property type="entry name" value="NAD_binding_6"/>
    <property type="match status" value="1"/>
</dbReference>
<dbReference type="OrthoDB" id="10006946at2759"/>
<keyword evidence="5" id="KW-1003">Cell membrane</keyword>
<keyword evidence="10" id="KW-0406">Ion transport</keyword>
<dbReference type="InterPro" id="IPR013112">
    <property type="entry name" value="FAD-bd_8"/>
</dbReference>
<dbReference type="SUPFAM" id="SSF52343">
    <property type="entry name" value="Ferredoxin reductase-like, C-terminal NADP-linked domain"/>
    <property type="match status" value="1"/>
</dbReference>
<dbReference type="PANTHER" id="PTHR32361:SF28">
    <property type="entry name" value="FRP1P"/>
    <property type="match status" value="1"/>
</dbReference>
<comment type="catalytic activity">
    <reaction evidence="12">
        <text>2 a Fe(II)-siderophore + NADP(+) + H(+) = 2 a Fe(III)-siderophore + NADPH</text>
        <dbReference type="Rhea" id="RHEA:28795"/>
        <dbReference type="Rhea" id="RHEA-COMP:11342"/>
        <dbReference type="Rhea" id="RHEA-COMP:11344"/>
        <dbReference type="ChEBI" id="CHEBI:15378"/>
        <dbReference type="ChEBI" id="CHEBI:29033"/>
        <dbReference type="ChEBI" id="CHEBI:29034"/>
        <dbReference type="ChEBI" id="CHEBI:57783"/>
        <dbReference type="ChEBI" id="CHEBI:58349"/>
        <dbReference type="EC" id="1.16.1.9"/>
    </reaction>
</comment>
<keyword evidence="7" id="KW-0249">Electron transport</keyword>
<feature type="transmembrane region" description="Helical" evidence="13">
    <location>
        <begin position="21"/>
        <end position="46"/>
    </location>
</feature>
<dbReference type="PROSITE" id="PS51384">
    <property type="entry name" value="FAD_FR"/>
    <property type="match status" value="1"/>
</dbReference>
<evidence type="ECO:0000256" key="3">
    <source>
        <dbReference type="ARBA" id="ARBA00012668"/>
    </source>
</evidence>
<organism evidence="15 16">
    <name type="scientific">Zasmidium cellare ATCC 36951</name>
    <dbReference type="NCBI Taxonomy" id="1080233"/>
    <lineage>
        <taxon>Eukaryota</taxon>
        <taxon>Fungi</taxon>
        <taxon>Dikarya</taxon>
        <taxon>Ascomycota</taxon>
        <taxon>Pezizomycotina</taxon>
        <taxon>Dothideomycetes</taxon>
        <taxon>Dothideomycetidae</taxon>
        <taxon>Mycosphaerellales</taxon>
        <taxon>Mycosphaerellaceae</taxon>
        <taxon>Zasmidium</taxon>
    </lineage>
</organism>
<dbReference type="SUPFAM" id="SSF63380">
    <property type="entry name" value="Riboflavin synthase domain-like"/>
    <property type="match status" value="1"/>
</dbReference>
<comment type="subcellular location">
    <subcellularLocation>
        <location evidence="1">Cell membrane</location>
        <topology evidence="1">Multi-pass membrane protein</topology>
    </subcellularLocation>
</comment>
<dbReference type="InterPro" id="IPR017927">
    <property type="entry name" value="FAD-bd_FR_type"/>
</dbReference>
<proteinExistence type="inferred from homology"/>
<dbReference type="GO" id="GO:0005886">
    <property type="term" value="C:plasma membrane"/>
    <property type="evidence" value="ECO:0007669"/>
    <property type="project" value="UniProtKB-SubCell"/>
</dbReference>
<evidence type="ECO:0000313" key="15">
    <source>
        <dbReference type="EMBL" id="KAF2172064.1"/>
    </source>
</evidence>
<evidence type="ECO:0000256" key="5">
    <source>
        <dbReference type="ARBA" id="ARBA00022475"/>
    </source>
</evidence>
<evidence type="ECO:0000256" key="9">
    <source>
        <dbReference type="ARBA" id="ARBA00023002"/>
    </source>
</evidence>
<dbReference type="GeneID" id="54557276"/>
<evidence type="ECO:0000256" key="10">
    <source>
        <dbReference type="ARBA" id="ARBA00023065"/>
    </source>
</evidence>
<dbReference type="EC" id="1.16.1.9" evidence="3"/>
<evidence type="ECO:0000256" key="8">
    <source>
        <dbReference type="ARBA" id="ARBA00022989"/>
    </source>
</evidence>
<dbReference type="PANTHER" id="PTHR32361">
    <property type="entry name" value="FERRIC/CUPRIC REDUCTASE TRANSMEMBRANE COMPONENT"/>
    <property type="match status" value="1"/>
</dbReference>
<sequence>MYHFVDLTHEQKLQRREYLDYYSFLAQISVIVPILAIQCYLLGTWIQRGVQKQQDLQTPSSPYVKQARLGHGFNVSSLTSRWRVFAWWCGDAVEIAGVYWGTKGEVIGAGVWTLWLVVLCFLQTGDDYLHMTKRFGIVAASQLPFHYLLSLKTPYSPLQLLTRQSHESLISIHQLLGRIITSLLYGHAILYLNFYVLSGLLGTKLQEFYVLCGIFGIIAFTIIGTTALKPVRDWSYRVFYIVHVVLATALLPLLYFHVSHIRIYLYETTLIYALNAALRFLNTTNQPGTITQIPGTTLLDITIPTNKPSSKTKWHPGQHAYISLSGHPLLRTFRSNPFTAASLPSVDGQLRFIARILDGNTSTLAQNKSFSPNLSLEGPYGLASHPDKLLQYDRILFVAGGVGATFIGPLYRQLLSDLSPGKGSYRRQKVNFVWVAQSMADVEWALPGNEQEREGFAERLRIYITKNTDGIATSSSNGDFTIGEDDEQVPGEEGIELEEQKKLMENAAGEKTSSGLSVTAGRPDLTRVVEQVFSQSSSERVAVLVCGPRGLSRALRRDVGRWVKRGREVWLHNEEFAL</sequence>
<feature type="transmembrane region" description="Helical" evidence="13">
    <location>
        <begin position="234"/>
        <end position="256"/>
    </location>
</feature>
<accession>A0A6A6CY08</accession>
<evidence type="ECO:0000256" key="2">
    <source>
        <dbReference type="ARBA" id="ARBA00006278"/>
    </source>
</evidence>
<dbReference type="Proteomes" id="UP000799537">
    <property type="component" value="Unassembled WGS sequence"/>
</dbReference>
<dbReference type="InterPro" id="IPR051410">
    <property type="entry name" value="Ferric/Cupric_Reductase"/>
</dbReference>
<dbReference type="AlphaFoldDB" id="A0A6A6CY08"/>
<evidence type="ECO:0000256" key="6">
    <source>
        <dbReference type="ARBA" id="ARBA00022692"/>
    </source>
</evidence>
<dbReference type="GO" id="GO:0015677">
    <property type="term" value="P:copper ion import"/>
    <property type="evidence" value="ECO:0007669"/>
    <property type="project" value="TreeGrafter"/>
</dbReference>
<feature type="transmembrane region" description="Helical" evidence="13">
    <location>
        <begin position="208"/>
        <end position="228"/>
    </location>
</feature>
<dbReference type="InterPro" id="IPR039261">
    <property type="entry name" value="FNR_nucleotide-bd"/>
</dbReference>
<reference evidence="15" key="1">
    <citation type="journal article" date="2020" name="Stud. Mycol.">
        <title>101 Dothideomycetes genomes: a test case for predicting lifestyles and emergence of pathogens.</title>
        <authorList>
            <person name="Haridas S."/>
            <person name="Albert R."/>
            <person name="Binder M."/>
            <person name="Bloem J."/>
            <person name="Labutti K."/>
            <person name="Salamov A."/>
            <person name="Andreopoulos B."/>
            <person name="Baker S."/>
            <person name="Barry K."/>
            <person name="Bills G."/>
            <person name="Bluhm B."/>
            <person name="Cannon C."/>
            <person name="Castanera R."/>
            <person name="Culley D."/>
            <person name="Daum C."/>
            <person name="Ezra D."/>
            <person name="Gonzalez J."/>
            <person name="Henrissat B."/>
            <person name="Kuo A."/>
            <person name="Liang C."/>
            <person name="Lipzen A."/>
            <person name="Lutzoni F."/>
            <person name="Magnuson J."/>
            <person name="Mondo S."/>
            <person name="Nolan M."/>
            <person name="Ohm R."/>
            <person name="Pangilinan J."/>
            <person name="Park H.-J."/>
            <person name="Ramirez L."/>
            <person name="Alfaro M."/>
            <person name="Sun H."/>
            <person name="Tritt A."/>
            <person name="Yoshinaga Y."/>
            <person name="Zwiers L.-H."/>
            <person name="Turgeon B."/>
            <person name="Goodwin S."/>
            <person name="Spatafora J."/>
            <person name="Crous P."/>
            <person name="Grigoriev I."/>
        </authorList>
    </citation>
    <scope>NUCLEOTIDE SEQUENCE</scope>
    <source>
        <strain evidence="15">ATCC 36951</strain>
    </source>
</reference>
<keyword evidence="8 13" id="KW-1133">Transmembrane helix</keyword>
<dbReference type="InterPro" id="IPR013130">
    <property type="entry name" value="Fe3_Rdtase_TM_dom"/>
</dbReference>
<keyword evidence="9" id="KW-0560">Oxidoreductase</keyword>
<dbReference type="Pfam" id="PF08022">
    <property type="entry name" value="FAD_binding_8"/>
    <property type="match status" value="1"/>
</dbReference>
<evidence type="ECO:0000256" key="13">
    <source>
        <dbReference type="SAM" id="Phobius"/>
    </source>
</evidence>
<keyword evidence="6 13" id="KW-0812">Transmembrane</keyword>
<keyword evidence="11 13" id="KW-0472">Membrane</keyword>
<dbReference type="SFLD" id="SFLDS00052">
    <property type="entry name" value="Ferric_Reductase_Domain"/>
    <property type="match status" value="1"/>
</dbReference>
<feature type="transmembrane region" description="Helical" evidence="13">
    <location>
        <begin position="106"/>
        <end position="123"/>
    </location>
</feature>
<dbReference type="Pfam" id="PF01794">
    <property type="entry name" value="Ferric_reduct"/>
    <property type="match status" value="1"/>
</dbReference>
<protein>
    <recommendedName>
        <fullName evidence="3">ferric-chelate reductase (NADPH)</fullName>
        <ecNumber evidence="3">1.16.1.9</ecNumber>
    </recommendedName>
</protein>
<evidence type="ECO:0000313" key="16">
    <source>
        <dbReference type="Proteomes" id="UP000799537"/>
    </source>
</evidence>
<dbReference type="RefSeq" id="XP_033672953.1">
    <property type="nucleotide sequence ID" value="XM_033804004.1"/>
</dbReference>
<evidence type="ECO:0000256" key="1">
    <source>
        <dbReference type="ARBA" id="ARBA00004651"/>
    </source>
</evidence>
<dbReference type="Gene3D" id="3.40.50.80">
    <property type="entry name" value="Nucleotide-binding domain of ferredoxin-NADP reductase (FNR) module"/>
    <property type="match status" value="1"/>
</dbReference>
<keyword evidence="16" id="KW-1185">Reference proteome</keyword>
<dbReference type="GO" id="GO:0052851">
    <property type="term" value="F:ferric-chelate reductase (NADPH) activity"/>
    <property type="evidence" value="ECO:0007669"/>
    <property type="project" value="UniProtKB-EC"/>
</dbReference>
<dbReference type="GO" id="GO:0006879">
    <property type="term" value="P:intracellular iron ion homeostasis"/>
    <property type="evidence" value="ECO:0007669"/>
    <property type="project" value="TreeGrafter"/>
</dbReference>
<keyword evidence="4" id="KW-0813">Transport</keyword>
<dbReference type="InterPro" id="IPR017938">
    <property type="entry name" value="Riboflavin_synthase-like_b-brl"/>
</dbReference>
<dbReference type="EMBL" id="ML993581">
    <property type="protein sequence ID" value="KAF2172064.1"/>
    <property type="molecule type" value="Genomic_DNA"/>
</dbReference>
<evidence type="ECO:0000256" key="11">
    <source>
        <dbReference type="ARBA" id="ARBA00023136"/>
    </source>
</evidence>
<dbReference type="CDD" id="cd06186">
    <property type="entry name" value="NOX_Duox_like_FAD_NADP"/>
    <property type="match status" value="1"/>
</dbReference>
<evidence type="ECO:0000256" key="7">
    <source>
        <dbReference type="ARBA" id="ARBA00022982"/>
    </source>
</evidence>
<dbReference type="InterPro" id="IPR013121">
    <property type="entry name" value="Fe_red_NAD-bd_6"/>
</dbReference>
<name>A0A6A6CY08_ZASCE</name>
<gene>
    <name evidence="15" type="ORF">M409DRAFT_17306</name>
</gene>
<dbReference type="Gene3D" id="2.40.30.10">
    <property type="entry name" value="Translation factors"/>
    <property type="match status" value="1"/>
</dbReference>
<feature type="domain" description="FAD-binding FR-type" evidence="14">
    <location>
        <begin position="273"/>
        <end position="386"/>
    </location>
</feature>
<dbReference type="GO" id="GO:0006826">
    <property type="term" value="P:iron ion transport"/>
    <property type="evidence" value="ECO:0007669"/>
    <property type="project" value="TreeGrafter"/>
</dbReference>
<feature type="transmembrane region" description="Helical" evidence="13">
    <location>
        <begin position="175"/>
        <end position="196"/>
    </location>
</feature>
<comment type="similarity">
    <text evidence="2">Belongs to the ferric reductase (FRE) family.</text>
</comment>